<dbReference type="AlphaFoldDB" id="A0AA38C4Z8"/>
<feature type="chain" id="PRO_5041231707" description="Leucine-rich repeat-containing N-terminal plant-type domain-containing protein" evidence="6">
    <location>
        <begin position="25"/>
        <end position="257"/>
    </location>
</feature>
<dbReference type="PANTHER" id="PTHR48007:SF4">
    <property type="entry name" value="LEUCINE-RICH REPEAT RECEPTOR-LIKE PROTEIN KINASE PXC1"/>
    <property type="match status" value="1"/>
</dbReference>
<reference evidence="7 8" key="1">
    <citation type="journal article" date="2021" name="Nat. Plants">
        <title>The Taxus genome provides insights into paclitaxel biosynthesis.</title>
        <authorList>
            <person name="Xiong X."/>
            <person name="Gou J."/>
            <person name="Liao Q."/>
            <person name="Li Y."/>
            <person name="Zhou Q."/>
            <person name="Bi G."/>
            <person name="Li C."/>
            <person name="Du R."/>
            <person name="Wang X."/>
            <person name="Sun T."/>
            <person name="Guo L."/>
            <person name="Liang H."/>
            <person name="Lu P."/>
            <person name="Wu Y."/>
            <person name="Zhang Z."/>
            <person name="Ro D.K."/>
            <person name="Shang Y."/>
            <person name="Huang S."/>
            <person name="Yan J."/>
        </authorList>
    </citation>
    <scope>NUCLEOTIDE SEQUENCE [LARGE SCALE GENOMIC DNA]</scope>
    <source>
        <strain evidence="7">Ta-2019</strain>
    </source>
</reference>
<evidence type="ECO:0000256" key="4">
    <source>
        <dbReference type="ARBA" id="ARBA00023136"/>
    </source>
</evidence>
<keyword evidence="8" id="KW-1185">Reference proteome</keyword>
<evidence type="ECO:0000256" key="3">
    <source>
        <dbReference type="ARBA" id="ARBA00022737"/>
    </source>
</evidence>
<feature type="signal peptide" evidence="6">
    <location>
        <begin position="1"/>
        <end position="24"/>
    </location>
</feature>
<feature type="region of interest" description="Disordered" evidence="5">
    <location>
        <begin position="214"/>
        <end position="239"/>
    </location>
</feature>
<dbReference type="Gene3D" id="3.80.10.10">
    <property type="entry name" value="Ribonuclease Inhibitor"/>
    <property type="match status" value="1"/>
</dbReference>
<evidence type="ECO:0000256" key="1">
    <source>
        <dbReference type="ARBA" id="ARBA00004370"/>
    </source>
</evidence>
<keyword evidence="2 6" id="KW-0732">Signal</keyword>
<feature type="non-terminal residue" evidence="7">
    <location>
        <position position="257"/>
    </location>
</feature>
<keyword evidence="3" id="KW-0677">Repeat</keyword>
<comment type="subcellular location">
    <subcellularLocation>
        <location evidence="1">Membrane</location>
    </subcellularLocation>
</comment>
<comment type="caution">
    <text evidence="7">The sequence shown here is derived from an EMBL/GenBank/DDBJ whole genome shotgun (WGS) entry which is preliminary data.</text>
</comment>
<gene>
    <name evidence="7" type="ORF">KI387_041946</name>
</gene>
<evidence type="ECO:0000313" key="7">
    <source>
        <dbReference type="EMBL" id="KAH9292873.1"/>
    </source>
</evidence>
<dbReference type="GO" id="GO:0016020">
    <property type="term" value="C:membrane"/>
    <property type="evidence" value="ECO:0007669"/>
    <property type="project" value="UniProtKB-SubCell"/>
</dbReference>
<dbReference type="EMBL" id="JAHRHJ020002130">
    <property type="protein sequence ID" value="KAH9292873.1"/>
    <property type="molecule type" value="Genomic_DNA"/>
</dbReference>
<dbReference type="PANTHER" id="PTHR48007">
    <property type="entry name" value="LEUCINE-RICH REPEAT RECEPTOR-LIKE PROTEIN KINASE PXC1"/>
    <property type="match status" value="1"/>
</dbReference>
<name>A0AA38C4Z8_TAXCH</name>
<evidence type="ECO:0000256" key="5">
    <source>
        <dbReference type="SAM" id="MobiDB-lite"/>
    </source>
</evidence>
<dbReference type="FunFam" id="3.80.10.10:FF:000400">
    <property type="entry name" value="Nuclear pore complex protein NUP107"/>
    <property type="match status" value="1"/>
</dbReference>
<protein>
    <recommendedName>
        <fullName evidence="9">Leucine-rich repeat-containing N-terminal plant-type domain-containing protein</fullName>
    </recommendedName>
</protein>
<dbReference type="OMA" id="ICLENMG"/>
<sequence length="257" mass="28207">MVICKQFYIVCALTILTCSDFGVAEYNATERDTLIKVRDYFMAELHSNWTGPPCIDGDIRSHWKGIHCSQFGHVTEICLENMGLNGSIPTDAFINMTKLTGISFRNNSLAGKLPELSQLVFLKKIDFSDNKYNGVIPFSLLILNQLEELSLENNDLSGVIPPFNQQSLKRFNVSNNHLTGRIPDTAVLDSFDKSSYLGNDLLCGIPLNVSCRNPSAPSSPNGLPSPASSLPPAPTTNSVGYQKSSPILGFILLIFTM</sequence>
<proteinExistence type="predicted"/>
<keyword evidence="4" id="KW-0472">Membrane</keyword>
<organism evidence="7 8">
    <name type="scientific">Taxus chinensis</name>
    <name type="common">Chinese yew</name>
    <name type="synonym">Taxus wallichiana var. chinensis</name>
    <dbReference type="NCBI Taxonomy" id="29808"/>
    <lineage>
        <taxon>Eukaryota</taxon>
        <taxon>Viridiplantae</taxon>
        <taxon>Streptophyta</taxon>
        <taxon>Embryophyta</taxon>
        <taxon>Tracheophyta</taxon>
        <taxon>Spermatophyta</taxon>
        <taxon>Pinopsida</taxon>
        <taxon>Pinidae</taxon>
        <taxon>Conifers II</taxon>
        <taxon>Cupressales</taxon>
        <taxon>Taxaceae</taxon>
        <taxon>Taxus</taxon>
    </lineage>
</organism>
<dbReference type="SUPFAM" id="SSF52058">
    <property type="entry name" value="L domain-like"/>
    <property type="match status" value="1"/>
</dbReference>
<evidence type="ECO:0000256" key="2">
    <source>
        <dbReference type="ARBA" id="ARBA00022729"/>
    </source>
</evidence>
<evidence type="ECO:0000256" key="6">
    <source>
        <dbReference type="SAM" id="SignalP"/>
    </source>
</evidence>
<evidence type="ECO:0000313" key="8">
    <source>
        <dbReference type="Proteomes" id="UP000824469"/>
    </source>
</evidence>
<accession>A0AA38C4Z8</accession>
<dbReference type="InterPro" id="IPR001611">
    <property type="entry name" value="Leu-rich_rpt"/>
</dbReference>
<dbReference type="InterPro" id="IPR046959">
    <property type="entry name" value="PRK1-6/SRF4-like"/>
</dbReference>
<dbReference type="Proteomes" id="UP000824469">
    <property type="component" value="Unassembled WGS sequence"/>
</dbReference>
<dbReference type="InterPro" id="IPR032675">
    <property type="entry name" value="LRR_dom_sf"/>
</dbReference>
<dbReference type="Pfam" id="PF00560">
    <property type="entry name" value="LRR_1"/>
    <property type="match status" value="2"/>
</dbReference>
<evidence type="ECO:0008006" key="9">
    <source>
        <dbReference type="Google" id="ProtNLM"/>
    </source>
</evidence>
<feature type="compositionally biased region" description="Low complexity" evidence="5">
    <location>
        <begin position="214"/>
        <end position="228"/>
    </location>
</feature>